<dbReference type="PANTHER" id="PTHR43582:SF2">
    <property type="entry name" value="LINEARMYCIN RESISTANCE ATP-BINDING PROTEIN LNRL"/>
    <property type="match status" value="1"/>
</dbReference>
<keyword evidence="2" id="KW-0067">ATP-binding</keyword>
<evidence type="ECO:0000313" key="4">
    <source>
        <dbReference type="EMBL" id="CCW34591.1"/>
    </source>
</evidence>
<dbReference type="SUPFAM" id="SSF52540">
    <property type="entry name" value="P-loop containing nucleoside triphosphate hydrolases"/>
    <property type="match status" value="1"/>
</dbReference>
<evidence type="ECO:0000256" key="2">
    <source>
        <dbReference type="ARBA" id="ARBA00022840"/>
    </source>
</evidence>
<dbReference type="STRING" id="454171.CP488_00385"/>
<dbReference type="eggNOG" id="COG1131">
    <property type="taxonomic scope" value="Bacteria"/>
</dbReference>
<dbReference type="PANTHER" id="PTHR43582">
    <property type="entry name" value="LINEARMYCIN RESISTANCE ATP-BINDING PROTEIN LNRL"/>
    <property type="match status" value="1"/>
</dbReference>
<dbReference type="SMART" id="SM00382">
    <property type="entry name" value="AAA"/>
    <property type="match status" value="1"/>
</dbReference>
<dbReference type="InterPro" id="IPR003439">
    <property type="entry name" value="ABC_transporter-like_ATP-bd"/>
</dbReference>
<dbReference type="InterPro" id="IPR027417">
    <property type="entry name" value="P-loop_NTPase"/>
</dbReference>
<gene>
    <name evidence="4" type="ORF">CCALI_00766</name>
</gene>
<dbReference type="InterPro" id="IPR017871">
    <property type="entry name" value="ABC_transporter-like_CS"/>
</dbReference>
<dbReference type="PROSITE" id="PS00211">
    <property type="entry name" value="ABC_TRANSPORTER_1"/>
    <property type="match status" value="1"/>
</dbReference>
<name>S0ET40_CHTCT</name>
<evidence type="ECO:0000256" key="1">
    <source>
        <dbReference type="ARBA" id="ARBA00022741"/>
    </source>
</evidence>
<accession>S0ET40</accession>
<keyword evidence="5" id="KW-1185">Reference proteome</keyword>
<dbReference type="GO" id="GO:0016887">
    <property type="term" value="F:ATP hydrolysis activity"/>
    <property type="evidence" value="ECO:0007669"/>
    <property type="project" value="InterPro"/>
</dbReference>
<proteinExistence type="predicted"/>
<dbReference type="EMBL" id="HF951689">
    <property type="protein sequence ID" value="CCW34591.1"/>
    <property type="molecule type" value="Genomic_DNA"/>
</dbReference>
<dbReference type="Pfam" id="PF00005">
    <property type="entry name" value="ABC_tran"/>
    <property type="match status" value="1"/>
</dbReference>
<sequence length="330" mass="36343">MDEDDVLLQVDDLRKTYDDITAVDGVSFSVKRGEIFGLLGPNGAGKTTTINMLAGILLPTAGQILFEGVPYRAAPEERSRLGVVPQELAIYTKLTGRENLFFFGRLYGLQGSVLARRVAEVLELVGLAEHADRLVEKYSGGMKRRLNLAAGLLHAPQLLLLDEPTVGVDPQSRNHIFEGIRALNRNGLTILYTSHYMEEVQMLCHRVGIIDRGKLIACDTVANLIAREGGSAIELIIEGKEASLDIQKIDDELKAALSLVPFVDVIEVKELSQEGFGQPVIMVYSAKPYQVLPELVRLLNSYQLPIASINIKQPTLEDVFLSLTGKHLRD</sequence>
<dbReference type="HOGENOM" id="CLU_000604_1_2_0"/>
<evidence type="ECO:0000313" key="5">
    <source>
        <dbReference type="Proteomes" id="UP000014227"/>
    </source>
</evidence>
<dbReference type="Proteomes" id="UP000014227">
    <property type="component" value="Chromosome I"/>
</dbReference>
<dbReference type="RefSeq" id="WP_016482151.1">
    <property type="nucleotide sequence ID" value="NC_021487.1"/>
</dbReference>
<reference evidence="5" key="1">
    <citation type="submission" date="2013-03" db="EMBL/GenBank/DDBJ databases">
        <title>Genome sequence of Chthonomonas calidirosea, the first sequenced genome from the Armatimonadetes phylum (formally candidate division OP10).</title>
        <authorList>
            <person name="Lee K.C.Y."/>
            <person name="Morgan X.C."/>
            <person name="Dunfield P.F."/>
            <person name="Tamas I."/>
            <person name="Houghton K.M."/>
            <person name="Vyssotski M."/>
            <person name="Ryan J.L.J."/>
            <person name="Lagutin K."/>
            <person name="McDonald I.R."/>
            <person name="Stott M.B."/>
        </authorList>
    </citation>
    <scope>NUCLEOTIDE SEQUENCE [LARGE SCALE GENOMIC DNA]</scope>
    <source>
        <strain evidence="5">DSM 23976 / ICMP 18418 / T49</strain>
    </source>
</reference>
<dbReference type="PATRIC" id="fig|1303518.3.peg.775"/>
<keyword evidence="1" id="KW-0547">Nucleotide-binding</keyword>
<dbReference type="AlphaFoldDB" id="S0ET40"/>
<protein>
    <submittedName>
        <fullName evidence="4">ABC-type multidrug transport system, ATPase component</fullName>
    </submittedName>
</protein>
<dbReference type="InterPro" id="IPR003593">
    <property type="entry name" value="AAA+_ATPase"/>
</dbReference>
<organism evidence="4 5">
    <name type="scientific">Chthonomonas calidirosea (strain DSM 23976 / ICMP 18418 / T49)</name>
    <dbReference type="NCBI Taxonomy" id="1303518"/>
    <lineage>
        <taxon>Bacteria</taxon>
        <taxon>Bacillati</taxon>
        <taxon>Armatimonadota</taxon>
        <taxon>Chthonomonadia</taxon>
        <taxon>Chthonomonadales</taxon>
        <taxon>Chthonomonadaceae</taxon>
        <taxon>Chthonomonas</taxon>
    </lineage>
</organism>
<dbReference type="Gene3D" id="3.40.50.300">
    <property type="entry name" value="P-loop containing nucleotide triphosphate hydrolases"/>
    <property type="match status" value="1"/>
</dbReference>
<evidence type="ECO:0000259" key="3">
    <source>
        <dbReference type="PROSITE" id="PS50893"/>
    </source>
</evidence>
<dbReference type="FunCoup" id="S0ET40">
    <property type="interactions" value="410"/>
</dbReference>
<dbReference type="GO" id="GO:0005524">
    <property type="term" value="F:ATP binding"/>
    <property type="evidence" value="ECO:0007669"/>
    <property type="project" value="UniProtKB-KW"/>
</dbReference>
<dbReference type="InParanoid" id="S0ET40"/>
<dbReference type="KEGG" id="ccz:CCALI_00766"/>
<feature type="domain" description="ABC transporter" evidence="3">
    <location>
        <begin position="8"/>
        <end position="237"/>
    </location>
</feature>
<dbReference type="PROSITE" id="PS50893">
    <property type="entry name" value="ABC_TRANSPORTER_2"/>
    <property type="match status" value="1"/>
</dbReference>